<dbReference type="InterPro" id="IPR001387">
    <property type="entry name" value="Cro/C1-type_HTH"/>
</dbReference>
<dbReference type="GO" id="GO:0003677">
    <property type="term" value="F:DNA binding"/>
    <property type="evidence" value="ECO:0007669"/>
    <property type="project" value="InterPro"/>
</dbReference>
<dbReference type="CDD" id="cd00093">
    <property type="entry name" value="HTH_XRE"/>
    <property type="match status" value="1"/>
</dbReference>
<feature type="domain" description="HTH cro/C1-type" evidence="1">
    <location>
        <begin position="86"/>
        <end position="119"/>
    </location>
</feature>
<name>A0A1R3SZR2_9BACT</name>
<organism evidence="2 3">
    <name type="scientific">Proteiniphilum saccharofermentans</name>
    <dbReference type="NCBI Taxonomy" id="1642647"/>
    <lineage>
        <taxon>Bacteria</taxon>
        <taxon>Pseudomonadati</taxon>
        <taxon>Bacteroidota</taxon>
        <taxon>Bacteroidia</taxon>
        <taxon>Bacteroidales</taxon>
        <taxon>Dysgonomonadaceae</taxon>
        <taxon>Proteiniphilum</taxon>
    </lineage>
</organism>
<dbReference type="SUPFAM" id="SSF47413">
    <property type="entry name" value="lambda repressor-like DNA-binding domains"/>
    <property type="match status" value="1"/>
</dbReference>
<dbReference type="STRING" id="1642647.PSM36_0539"/>
<dbReference type="RefSeq" id="WP_076928670.1">
    <property type="nucleotide sequence ID" value="NZ_LT605205.1"/>
</dbReference>
<dbReference type="Proteomes" id="UP000187464">
    <property type="component" value="Chromosome I"/>
</dbReference>
<evidence type="ECO:0000313" key="3">
    <source>
        <dbReference type="Proteomes" id="UP000187464"/>
    </source>
</evidence>
<reference evidence="2 3" key="1">
    <citation type="submission" date="2016-08" db="EMBL/GenBank/DDBJ databases">
        <authorList>
            <person name="Seilhamer J.J."/>
        </authorList>
    </citation>
    <scope>NUCLEOTIDE SEQUENCE [LARGE SCALE GENOMIC DNA]</scope>
    <source>
        <strain evidence="2">M3/6</strain>
    </source>
</reference>
<dbReference type="EMBL" id="LT605205">
    <property type="protein sequence ID" value="SCD19369.1"/>
    <property type="molecule type" value="Genomic_DNA"/>
</dbReference>
<proteinExistence type="predicted"/>
<sequence>MKTVKAFIERSSEGGYSVYVDLNEKSLNYGIHGTGRTAREAVEDFISAYKTMKEFYRNKGLEFVEAGFEYVYDTASFIQFYSSYFTLAGLSRLTGINQGQLSHYVNGTRNPSKRTIEKIDSSIQDFAKNLSQVQVV</sequence>
<dbReference type="InterPro" id="IPR010982">
    <property type="entry name" value="Lambda_DNA-bd_dom_sf"/>
</dbReference>
<keyword evidence="3" id="KW-1185">Reference proteome</keyword>
<dbReference type="KEGG" id="psac:PSM36_0539"/>
<dbReference type="AlphaFoldDB" id="A0A1R3SZR2"/>
<evidence type="ECO:0000259" key="1">
    <source>
        <dbReference type="PROSITE" id="PS50943"/>
    </source>
</evidence>
<dbReference type="Pfam" id="PF01381">
    <property type="entry name" value="HTH_3"/>
    <property type="match status" value="1"/>
</dbReference>
<protein>
    <recommendedName>
        <fullName evidence="1">HTH cro/C1-type domain-containing protein</fullName>
    </recommendedName>
</protein>
<gene>
    <name evidence="2" type="ORF">PSM36_0539</name>
</gene>
<evidence type="ECO:0000313" key="2">
    <source>
        <dbReference type="EMBL" id="SCD19369.1"/>
    </source>
</evidence>
<accession>A0A1R3SZR2</accession>
<dbReference type="PROSITE" id="PS50943">
    <property type="entry name" value="HTH_CROC1"/>
    <property type="match status" value="1"/>
</dbReference>